<reference evidence="3 4" key="2">
    <citation type="submission" date="2024-07" db="EMBL/GenBank/DDBJ databases">
        <authorList>
            <person name="Akdeniz Z."/>
        </authorList>
    </citation>
    <scope>NUCLEOTIDE SEQUENCE [LARGE SCALE GENOMIC DNA]</scope>
</reference>
<feature type="compositionally biased region" description="Polar residues" evidence="1">
    <location>
        <begin position="85"/>
        <end position="94"/>
    </location>
</feature>
<feature type="region of interest" description="Disordered" evidence="1">
    <location>
        <begin position="85"/>
        <end position="115"/>
    </location>
</feature>
<comment type="caution">
    <text evidence="2">The sequence shown here is derived from an EMBL/GenBank/DDBJ whole genome shotgun (WGS) entry which is preliminary data.</text>
</comment>
<evidence type="ECO:0000313" key="3">
    <source>
        <dbReference type="EMBL" id="CAL6065058.1"/>
    </source>
</evidence>
<evidence type="ECO:0000256" key="1">
    <source>
        <dbReference type="SAM" id="MobiDB-lite"/>
    </source>
</evidence>
<protein>
    <submittedName>
        <fullName evidence="3">Hypothetical_protein</fullName>
    </submittedName>
</protein>
<gene>
    <name evidence="2" type="ORF">HINF_LOCUS33654</name>
    <name evidence="3" type="ORF">HINF_LOCUS51657</name>
</gene>
<dbReference type="EMBL" id="CAXDID020000253">
    <property type="protein sequence ID" value="CAL6065058.1"/>
    <property type="molecule type" value="Genomic_DNA"/>
</dbReference>
<keyword evidence="4" id="KW-1185">Reference proteome</keyword>
<name>A0AA86Q568_9EUKA</name>
<evidence type="ECO:0000313" key="4">
    <source>
        <dbReference type="Proteomes" id="UP001642409"/>
    </source>
</evidence>
<feature type="compositionally biased region" description="Basic residues" evidence="1">
    <location>
        <begin position="101"/>
        <end position="115"/>
    </location>
</feature>
<dbReference type="Proteomes" id="UP001642409">
    <property type="component" value="Unassembled WGS sequence"/>
</dbReference>
<proteinExistence type="predicted"/>
<accession>A0AA86Q568</accession>
<dbReference type="EMBL" id="CATOUU010000755">
    <property type="protein sequence ID" value="CAI9946009.1"/>
    <property type="molecule type" value="Genomic_DNA"/>
</dbReference>
<organism evidence="2">
    <name type="scientific">Hexamita inflata</name>
    <dbReference type="NCBI Taxonomy" id="28002"/>
    <lineage>
        <taxon>Eukaryota</taxon>
        <taxon>Metamonada</taxon>
        <taxon>Diplomonadida</taxon>
        <taxon>Hexamitidae</taxon>
        <taxon>Hexamitinae</taxon>
        <taxon>Hexamita</taxon>
    </lineage>
</organism>
<dbReference type="AlphaFoldDB" id="A0AA86Q568"/>
<evidence type="ECO:0000313" key="2">
    <source>
        <dbReference type="EMBL" id="CAI9946009.1"/>
    </source>
</evidence>
<reference evidence="2" key="1">
    <citation type="submission" date="2023-06" db="EMBL/GenBank/DDBJ databases">
        <authorList>
            <person name="Kurt Z."/>
        </authorList>
    </citation>
    <scope>NUCLEOTIDE SEQUENCE</scope>
</reference>
<sequence>MHRLSSTISLSKAVNKFKLTKNSSQLSLLSVEKSQTQPRKSYNVQNDYLSLFDEDEIEVEPVKIELDLEIQKYQEQAKNWEKMMNQFSTQNNNTQEDRTSNRKPRVHGPLRKRDF</sequence>